<feature type="domain" description="Alpha/beta hydrolase fold-3" evidence="4">
    <location>
        <begin position="168"/>
        <end position="315"/>
    </location>
</feature>
<dbReference type="SUPFAM" id="SSF53474">
    <property type="entry name" value="alpha/beta-Hydrolases"/>
    <property type="match status" value="1"/>
</dbReference>
<dbReference type="OrthoDB" id="2152029at2759"/>
<dbReference type="Pfam" id="PF07859">
    <property type="entry name" value="Abhydrolase_3"/>
    <property type="match status" value="1"/>
</dbReference>
<evidence type="ECO:0000313" key="6">
    <source>
        <dbReference type="Proteomes" id="UP000758603"/>
    </source>
</evidence>
<dbReference type="PANTHER" id="PTHR48081">
    <property type="entry name" value="AB HYDROLASE SUPERFAMILY PROTEIN C4A8.06C"/>
    <property type="match status" value="1"/>
</dbReference>
<keyword evidence="2 5" id="KW-0378">Hydrolase</keyword>
<proteinExistence type="inferred from homology"/>
<accession>A0A9P8ZVK4</accession>
<reference evidence="5" key="1">
    <citation type="journal article" date="2021" name="Nat. Commun.">
        <title>Genetic determinants of endophytism in the Arabidopsis root mycobiome.</title>
        <authorList>
            <person name="Mesny F."/>
            <person name="Miyauchi S."/>
            <person name="Thiergart T."/>
            <person name="Pickel B."/>
            <person name="Atanasova L."/>
            <person name="Karlsson M."/>
            <person name="Huettel B."/>
            <person name="Barry K.W."/>
            <person name="Haridas S."/>
            <person name="Chen C."/>
            <person name="Bauer D."/>
            <person name="Andreopoulos W."/>
            <person name="Pangilinan J."/>
            <person name="LaButti K."/>
            <person name="Riley R."/>
            <person name="Lipzen A."/>
            <person name="Clum A."/>
            <person name="Drula E."/>
            <person name="Henrissat B."/>
            <person name="Kohler A."/>
            <person name="Grigoriev I.V."/>
            <person name="Martin F.M."/>
            <person name="Hacquard S."/>
        </authorList>
    </citation>
    <scope>NUCLEOTIDE SEQUENCE</scope>
    <source>
        <strain evidence="5">MPI-SDFR-AT-0073</strain>
    </source>
</reference>
<dbReference type="AlphaFoldDB" id="A0A9P8ZVK4"/>
<comment type="similarity">
    <text evidence="1">Belongs to the 'GDXG' lipolytic enzyme family.</text>
</comment>
<protein>
    <submittedName>
        <fullName evidence="5">Alpha/beta hydrolase fold-3 domain-containing protein</fullName>
    </submittedName>
</protein>
<dbReference type="RefSeq" id="XP_045955505.1">
    <property type="nucleotide sequence ID" value="XM_046105041.1"/>
</dbReference>
<dbReference type="InterPro" id="IPR013094">
    <property type="entry name" value="AB_hydrolase_3"/>
</dbReference>
<dbReference type="InterPro" id="IPR029058">
    <property type="entry name" value="AB_hydrolase_fold"/>
</dbReference>
<dbReference type="PROSITE" id="PS01174">
    <property type="entry name" value="LIPASE_GDXG_SER"/>
    <property type="match status" value="1"/>
</dbReference>
<dbReference type="PANTHER" id="PTHR48081:SF8">
    <property type="entry name" value="ALPHA_BETA HYDROLASE FOLD-3 DOMAIN-CONTAINING PROTEIN-RELATED"/>
    <property type="match status" value="1"/>
</dbReference>
<dbReference type="InterPro" id="IPR002168">
    <property type="entry name" value="Lipase_GDXG_HIS_AS"/>
</dbReference>
<evidence type="ECO:0000313" key="5">
    <source>
        <dbReference type="EMBL" id="KAH6648998.1"/>
    </source>
</evidence>
<evidence type="ECO:0000256" key="1">
    <source>
        <dbReference type="ARBA" id="ARBA00010515"/>
    </source>
</evidence>
<feature type="active site" evidence="3">
    <location>
        <position position="193"/>
    </location>
</feature>
<dbReference type="EMBL" id="JAGPXC010000007">
    <property type="protein sequence ID" value="KAH6648998.1"/>
    <property type="molecule type" value="Genomic_DNA"/>
</dbReference>
<name>A0A9P8ZVK4_9PEZI</name>
<organism evidence="5 6">
    <name type="scientific">Truncatella angustata</name>
    <dbReference type="NCBI Taxonomy" id="152316"/>
    <lineage>
        <taxon>Eukaryota</taxon>
        <taxon>Fungi</taxon>
        <taxon>Dikarya</taxon>
        <taxon>Ascomycota</taxon>
        <taxon>Pezizomycotina</taxon>
        <taxon>Sordariomycetes</taxon>
        <taxon>Xylariomycetidae</taxon>
        <taxon>Amphisphaeriales</taxon>
        <taxon>Sporocadaceae</taxon>
        <taxon>Truncatella</taxon>
    </lineage>
</organism>
<dbReference type="InterPro" id="IPR033140">
    <property type="entry name" value="Lipase_GDXG_put_SER_AS"/>
</dbReference>
<gene>
    <name evidence="5" type="ORF">BKA67DRAFT_594320</name>
</gene>
<keyword evidence="6" id="KW-1185">Reference proteome</keyword>
<dbReference type="Proteomes" id="UP000758603">
    <property type="component" value="Unassembled WGS sequence"/>
</dbReference>
<evidence type="ECO:0000256" key="2">
    <source>
        <dbReference type="ARBA" id="ARBA00022801"/>
    </source>
</evidence>
<dbReference type="InterPro" id="IPR050300">
    <property type="entry name" value="GDXG_lipolytic_enzyme"/>
</dbReference>
<dbReference type="GO" id="GO:0016787">
    <property type="term" value="F:hydrolase activity"/>
    <property type="evidence" value="ECO:0007669"/>
    <property type="project" value="UniProtKB-KW"/>
</dbReference>
<evidence type="ECO:0000259" key="4">
    <source>
        <dbReference type="Pfam" id="PF07859"/>
    </source>
</evidence>
<dbReference type="PROSITE" id="PS01173">
    <property type="entry name" value="LIPASE_GDXG_HIS"/>
    <property type="match status" value="1"/>
</dbReference>
<comment type="caution">
    <text evidence="5">The sequence shown here is derived from an EMBL/GenBank/DDBJ whole genome shotgun (WGS) entry which is preliminary data.</text>
</comment>
<sequence length="348" mass="38587">MSRPAEYPWLSYQPIRLFYTLSRFGLIIAHLPYWTLVSLIPACRPIRSWTFRQAYMNSLGEALTYVLSRVRILEDLSFEAGSKGDRWQVLEPFEEHFYTGPLNSPNIQPAKVGGTWYPSKPATEDLKGCLQSIIVHIHGGAFVMGNGRTAHSGFLARTLVEHAQADADTLTSYLYMVRDLGISPNRIVLSGDSAGANLAIALLRYIEEFGSELGLSEARPSCAVSISPWSPHWKTDYLPVLFLRRGATTYGGKRLKEDPHATAIGNPYKTSVPIFVGMGQGGVLQDEGARWAREMQAIDGNHTQVEYEENATHDTLLMGAMLAWEESAQKVATNIGQFIGKHQSGLNI</sequence>
<dbReference type="GeneID" id="70133932"/>
<dbReference type="Gene3D" id="3.40.50.1820">
    <property type="entry name" value="alpha/beta hydrolase"/>
    <property type="match status" value="1"/>
</dbReference>
<evidence type="ECO:0000256" key="3">
    <source>
        <dbReference type="PROSITE-ProRule" id="PRU10038"/>
    </source>
</evidence>